<dbReference type="GeneID" id="54332960"/>
<evidence type="ECO:0000313" key="3">
    <source>
        <dbReference type="Proteomes" id="UP000308092"/>
    </source>
</evidence>
<dbReference type="OrthoDB" id="4719947at2759"/>
<protein>
    <submittedName>
        <fullName evidence="2">Uncharacterized protein</fullName>
    </submittedName>
</protein>
<dbReference type="Proteomes" id="UP000308092">
    <property type="component" value="Unassembled WGS sequence"/>
</dbReference>
<evidence type="ECO:0000313" key="2">
    <source>
        <dbReference type="EMBL" id="THC88653.1"/>
    </source>
</evidence>
<dbReference type="VEuPathDB" id="FungiDB:EYZ11_011898"/>
<accession>A0A4S3J1L5</accession>
<proteinExistence type="predicted"/>
<dbReference type="Proteomes" id="UP000324241">
    <property type="component" value="Unassembled WGS sequence"/>
</dbReference>
<evidence type="ECO:0000313" key="4">
    <source>
        <dbReference type="Proteomes" id="UP000324241"/>
    </source>
</evidence>
<dbReference type="EMBL" id="SOSA01000795">
    <property type="protein sequence ID" value="THC88653.1"/>
    <property type="molecule type" value="Genomic_DNA"/>
</dbReference>
<evidence type="ECO:0000313" key="1">
    <source>
        <dbReference type="EMBL" id="KAA8643489.1"/>
    </source>
</evidence>
<sequence length="239" mass="28137">MQNLDITKDYGTPNALYFNYITQVPPDSVDDLNELHRQIQDMYAYELGQTEDEIQKQMDQGTLPKDDSVDSRIQRTVYRGRLIDNLRNEEKWLNVHEEKPSEPKKLKADKNDVISTILRELLSHYSKHPEPFSVLLRLLRNTIAVVPGEQKYWYTHAVLRYDRNKDEVIPELHRVAFKIDRQDISGDTVEITISYANSRLEMDVDKWLNERRNLHHIIKSGTSVREKMALNFSLRGEEI</sequence>
<dbReference type="RefSeq" id="XP_033422851.1">
    <property type="nucleotide sequence ID" value="XM_033574833.1"/>
</dbReference>
<dbReference type="AlphaFoldDB" id="A0A4S3J1L5"/>
<keyword evidence="3" id="KW-1185">Reference proteome</keyword>
<reference evidence="1 4" key="2">
    <citation type="submission" date="2019-08" db="EMBL/GenBank/DDBJ databases">
        <title>The genome sequence of a newly discovered highly antifungal drug resistant Aspergillus species, Aspergillus tanneri NIH 1004.</title>
        <authorList>
            <person name="Mounaud S."/>
            <person name="Singh I."/>
            <person name="Joardar V."/>
            <person name="Pakala S."/>
            <person name="Pakala S."/>
            <person name="Venepally P."/>
            <person name="Chung J.K."/>
            <person name="Losada L."/>
            <person name="Nierman W.C."/>
        </authorList>
    </citation>
    <scope>NUCLEOTIDE SEQUENCE [LARGE SCALE GENOMIC DNA]</scope>
    <source>
        <strain evidence="1 4">NIH1004</strain>
    </source>
</reference>
<dbReference type="EMBL" id="QUQM01000005">
    <property type="protein sequence ID" value="KAA8643489.1"/>
    <property type="molecule type" value="Genomic_DNA"/>
</dbReference>
<organism evidence="2 3">
    <name type="scientific">Aspergillus tanneri</name>
    <dbReference type="NCBI Taxonomy" id="1220188"/>
    <lineage>
        <taxon>Eukaryota</taxon>
        <taxon>Fungi</taxon>
        <taxon>Dikarya</taxon>
        <taxon>Ascomycota</taxon>
        <taxon>Pezizomycotina</taxon>
        <taxon>Eurotiomycetes</taxon>
        <taxon>Eurotiomycetidae</taxon>
        <taxon>Eurotiales</taxon>
        <taxon>Aspergillaceae</taxon>
        <taxon>Aspergillus</taxon>
        <taxon>Aspergillus subgen. Circumdati</taxon>
    </lineage>
</organism>
<reference evidence="2 3" key="1">
    <citation type="submission" date="2019-03" db="EMBL/GenBank/DDBJ databases">
        <title>The genome sequence of a newly discovered highly antifungal drug resistant Aspergillus species, Aspergillus tanneri NIH 1004.</title>
        <authorList>
            <person name="Mounaud S."/>
            <person name="Singh I."/>
            <person name="Joardar V."/>
            <person name="Pakala S."/>
            <person name="Pakala S."/>
            <person name="Venepally P."/>
            <person name="Hoover J."/>
            <person name="Nierman W."/>
            <person name="Chung J."/>
            <person name="Losada L."/>
        </authorList>
    </citation>
    <scope>NUCLEOTIDE SEQUENCE [LARGE SCALE GENOMIC DNA]</scope>
    <source>
        <strain evidence="2 3">NIH1004</strain>
    </source>
</reference>
<comment type="caution">
    <text evidence="2">The sequence shown here is derived from an EMBL/GenBank/DDBJ whole genome shotgun (WGS) entry which is preliminary data.</text>
</comment>
<gene>
    <name evidence="1" type="ORF">ATNIH1004_010258</name>
    <name evidence="2" type="ORF">EYZ11_011898</name>
</gene>
<name>A0A4S3J1L5_9EURO</name>